<keyword evidence="7" id="KW-1185">Reference proteome</keyword>
<feature type="transmembrane region" description="Helical" evidence="4">
    <location>
        <begin position="21"/>
        <end position="41"/>
    </location>
</feature>
<evidence type="ECO:0000256" key="4">
    <source>
        <dbReference type="SAM" id="Phobius"/>
    </source>
</evidence>
<dbReference type="InterPro" id="IPR020846">
    <property type="entry name" value="MFS_dom"/>
</dbReference>
<feature type="transmembrane region" description="Helical" evidence="4">
    <location>
        <begin position="115"/>
        <end position="140"/>
    </location>
</feature>
<feature type="domain" description="Major facilitator superfamily (MFS) profile" evidence="5">
    <location>
        <begin position="23"/>
        <end position="402"/>
    </location>
</feature>
<sequence length="419" mass="44622">MPKPGALFRYRDDEDVKIMKKYLLEILMFSAYALFAASWVSGAMLTPDIQASFGEGGFTNATWGSLMITVAKIIGNLAAAVILMRIGAKHAFALAMLLIAAGGFGALAGDYNGWLLSRLAMGFGGALAIVYFSPIVLHYFDARERPVINGINAAAFNTGNLLALLSTGVLSVWLGSWQSVVVLYGVMVAALAVLWWLCAENFPLAGGAGNNGEDYGWRHGIREGFNWWLPLAYCGVLFCYIAVFSLFPLIDGFAVDSSHLSAVMIAAGMVGTAVGILITKRFPLRVPVLRYAGLALVFFAAMMLASENPYIAYAAAALAGFFMFLPMTALVTLPQELPGMTPARITITFAMFWSISYAIASVLIPVSGLLADISGEPAYAAYFAVACSASLFVFSFLLPESGKKSVTVETEGGAENATA</sequence>
<dbReference type="Proteomes" id="UP000184170">
    <property type="component" value="Unassembled WGS sequence"/>
</dbReference>
<protein>
    <submittedName>
        <fullName evidence="6">Major Facilitator Superfamily protein</fullName>
    </submittedName>
</protein>
<evidence type="ECO:0000256" key="3">
    <source>
        <dbReference type="ARBA" id="ARBA00023136"/>
    </source>
</evidence>
<keyword evidence="2 4" id="KW-1133">Transmembrane helix</keyword>
<dbReference type="Pfam" id="PF07690">
    <property type="entry name" value="MFS_1"/>
    <property type="match status" value="1"/>
</dbReference>
<evidence type="ECO:0000256" key="1">
    <source>
        <dbReference type="ARBA" id="ARBA00022692"/>
    </source>
</evidence>
<feature type="transmembrane region" description="Helical" evidence="4">
    <location>
        <begin position="259"/>
        <end position="279"/>
    </location>
</feature>
<evidence type="ECO:0000259" key="5">
    <source>
        <dbReference type="PROSITE" id="PS50850"/>
    </source>
</evidence>
<dbReference type="EMBL" id="FQVA01000001">
    <property type="protein sequence ID" value="SHF21668.1"/>
    <property type="molecule type" value="Genomic_DNA"/>
</dbReference>
<dbReference type="GO" id="GO:0022857">
    <property type="term" value="F:transmembrane transporter activity"/>
    <property type="evidence" value="ECO:0007669"/>
    <property type="project" value="InterPro"/>
</dbReference>
<evidence type="ECO:0000313" key="7">
    <source>
        <dbReference type="Proteomes" id="UP000184170"/>
    </source>
</evidence>
<keyword evidence="3 4" id="KW-0472">Membrane</keyword>
<feature type="transmembrane region" description="Helical" evidence="4">
    <location>
        <begin position="61"/>
        <end position="84"/>
    </location>
</feature>
<evidence type="ECO:0000256" key="2">
    <source>
        <dbReference type="ARBA" id="ARBA00022989"/>
    </source>
</evidence>
<proteinExistence type="predicted"/>
<reference evidence="7" key="1">
    <citation type="submission" date="2016-11" db="EMBL/GenBank/DDBJ databases">
        <authorList>
            <person name="Varghese N."/>
            <person name="Submissions S."/>
        </authorList>
    </citation>
    <scope>NUCLEOTIDE SEQUENCE [LARGE SCALE GENOMIC DNA]</scope>
    <source>
        <strain evidence="7">CGMCC 1.7063</strain>
    </source>
</reference>
<dbReference type="InterPro" id="IPR011701">
    <property type="entry name" value="MFS"/>
</dbReference>
<dbReference type="STRING" id="494016.SAMN04487965_1655"/>
<evidence type="ECO:0000313" key="6">
    <source>
        <dbReference type="EMBL" id="SHF21668.1"/>
    </source>
</evidence>
<dbReference type="SUPFAM" id="SSF103473">
    <property type="entry name" value="MFS general substrate transporter"/>
    <property type="match status" value="1"/>
</dbReference>
<dbReference type="PROSITE" id="PS50850">
    <property type="entry name" value="MFS"/>
    <property type="match status" value="1"/>
</dbReference>
<feature type="transmembrane region" description="Helical" evidence="4">
    <location>
        <begin position="180"/>
        <end position="198"/>
    </location>
</feature>
<feature type="transmembrane region" description="Helical" evidence="4">
    <location>
        <begin position="152"/>
        <end position="174"/>
    </location>
</feature>
<dbReference type="Gene3D" id="1.20.1250.20">
    <property type="entry name" value="MFS general substrate transporter like domains"/>
    <property type="match status" value="2"/>
</dbReference>
<gene>
    <name evidence="6" type="ORF">SAMN04487965_1655</name>
</gene>
<dbReference type="CDD" id="cd06174">
    <property type="entry name" value="MFS"/>
    <property type="match status" value="1"/>
</dbReference>
<feature type="transmembrane region" description="Helical" evidence="4">
    <location>
        <begin position="311"/>
        <end position="333"/>
    </location>
</feature>
<accession>A0A1M4ZUG9</accession>
<feature type="transmembrane region" description="Helical" evidence="4">
    <location>
        <begin position="288"/>
        <end position="305"/>
    </location>
</feature>
<feature type="transmembrane region" description="Helical" evidence="4">
    <location>
        <begin position="227"/>
        <end position="247"/>
    </location>
</feature>
<dbReference type="AlphaFoldDB" id="A0A1M4ZUG9"/>
<keyword evidence="1 4" id="KW-0812">Transmembrane</keyword>
<organism evidence="6 7">
    <name type="scientific">Microbulbifer donghaiensis</name>
    <dbReference type="NCBI Taxonomy" id="494016"/>
    <lineage>
        <taxon>Bacteria</taxon>
        <taxon>Pseudomonadati</taxon>
        <taxon>Pseudomonadota</taxon>
        <taxon>Gammaproteobacteria</taxon>
        <taxon>Cellvibrionales</taxon>
        <taxon>Microbulbiferaceae</taxon>
        <taxon>Microbulbifer</taxon>
    </lineage>
</organism>
<feature type="transmembrane region" description="Helical" evidence="4">
    <location>
        <begin position="345"/>
        <end position="367"/>
    </location>
</feature>
<feature type="transmembrane region" description="Helical" evidence="4">
    <location>
        <begin position="91"/>
        <end position="109"/>
    </location>
</feature>
<name>A0A1M4ZUG9_9GAMM</name>
<feature type="transmembrane region" description="Helical" evidence="4">
    <location>
        <begin position="379"/>
        <end position="398"/>
    </location>
</feature>
<dbReference type="InterPro" id="IPR036259">
    <property type="entry name" value="MFS_trans_sf"/>
</dbReference>